<reference evidence="2" key="1">
    <citation type="submission" date="2023-01" db="EMBL/GenBank/DDBJ databases">
        <title>The diversity of Class Acidimicrobiia in South China Sea sediment environments and the proposal of Iamia marina sp. nov., a novel species of the genus Iamia.</title>
        <authorList>
            <person name="He Y."/>
            <person name="Tian X."/>
        </authorList>
    </citation>
    <scope>NUCLEOTIDE SEQUENCE</scope>
    <source>
        <strain evidence="2">DSM 19957</strain>
    </source>
</reference>
<dbReference type="KEGG" id="ima:PO878_08400"/>
<dbReference type="Proteomes" id="UP001216390">
    <property type="component" value="Chromosome"/>
</dbReference>
<feature type="compositionally biased region" description="Basic and acidic residues" evidence="1">
    <location>
        <begin position="169"/>
        <end position="182"/>
    </location>
</feature>
<dbReference type="RefSeq" id="WP_272738261.1">
    <property type="nucleotide sequence ID" value="NZ_CP116942.1"/>
</dbReference>
<feature type="compositionally biased region" description="Low complexity" evidence="1">
    <location>
        <begin position="111"/>
        <end position="123"/>
    </location>
</feature>
<feature type="region of interest" description="Disordered" evidence="1">
    <location>
        <begin position="169"/>
        <end position="194"/>
    </location>
</feature>
<evidence type="ECO:0000313" key="2">
    <source>
        <dbReference type="EMBL" id="WCO68745.1"/>
    </source>
</evidence>
<keyword evidence="3" id="KW-1185">Reference proteome</keyword>
<name>A0AAE9Y8K5_9ACTN</name>
<protein>
    <submittedName>
        <fullName evidence="2">Uncharacterized protein</fullName>
    </submittedName>
</protein>
<accession>A0AAE9Y8K5</accession>
<proteinExistence type="predicted"/>
<dbReference type="EMBL" id="CP116942">
    <property type="protein sequence ID" value="WCO68745.1"/>
    <property type="molecule type" value="Genomic_DNA"/>
</dbReference>
<feature type="region of interest" description="Disordered" evidence="1">
    <location>
        <begin position="106"/>
        <end position="126"/>
    </location>
</feature>
<evidence type="ECO:0000256" key="1">
    <source>
        <dbReference type="SAM" id="MobiDB-lite"/>
    </source>
</evidence>
<evidence type="ECO:0000313" key="3">
    <source>
        <dbReference type="Proteomes" id="UP001216390"/>
    </source>
</evidence>
<sequence>MSPATSPEDAVRRYLQWLEDPASLVDDDAVARAEAAVAGAADPLARLHALADLEHAREADADAVTEDFVAHAKGYADAESIPVAALQASGVPDDVLRRAGFEVGGRRRRSAGGSRRSGGASRAPKVSIEELKAATLRLPKQFTLADVASEAGGGSPQTVRKAVDEMIADGKARNLGPKQDHHGRGRAPTLYELV</sequence>
<gene>
    <name evidence="2" type="ORF">PO878_08400</name>
</gene>
<organism evidence="2 3">
    <name type="scientific">Iamia majanohamensis</name>
    <dbReference type="NCBI Taxonomy" id="467976"/>
    <lineage>
        <taxon>Bacteria</taxon>
        <taxon>Bacillati</taxon>
        <taxon>Actinomycetota</taxon>
        <taxon>Acidimicrobiia</taxon>
        <taxon>Acidimicrobiales</taxon>
        <taxon>Iamiaceae</taxon>
        <taxon>Iamia</taxon>
    </lineage>
</organism>
<dbReference type="AlphaFoldDB" id="A0AAE9Y8K5"/>